<evidence type="ECO:0000313" key="1">
    <source>
        <dbReference type="EMBL" id="KAJ7545025.1"/>
    </source>
</evidence>
<proteinExistence type="predicted"/>
<comment type="caution">
    <text evidence="1">The sequence shown here is derived from an EMBL/GenBank/DDBJ whole genome shotgun (WGS) entry which is preliminary data.</text>
</comment>
<evidence type="ECO:0000313" key="2">
    <source>
        <dbReference type="Proteomes" id="UP001162992"/>
    </source>
</evidence>
<name>A0ACC2CSK3_DIPCM</name>
<protein>
    <submittedName>
        <fullName evidence="1">Uncharacterized protein</fullName>
    </submittedName>
</protein>
<keyword evidence="2" id="KW-1185">Reference proteome</keyword>
<sequence length="453" mass="49691">MGSYSLDDFVGNGVLKDALASLMANGWDDVPTLKMMSAEDIEELELSQNQREALELRTYLHDRSLMEYADKLEATGKPLSKLLEISPSLLTSQYGMKRGHVARFVDRASACGTATPSMVSVHQRKRTVASTSSINEGKEFSSGYVPRTPKRNENPSQLDSLADTTLHRAVSPDHSSSSSHSSAFSHSTGETLKTGTSDGKQGGKVNELSTQKGIVAAAPAMPRLCGLVKPPEIVDKVTPLSVLERIPIQKLTPEYKRGVDPWALGTLKVPPPSRAGELWAKRPTLIFCVRRPGCVMCRAEAHQLYARKTMFDAMGIQLVVILNEYIDSEVRAFWPRYWGGAVAVDKNREFFRALGGGNLLKDNIVTGFFFNPRAISNYKRARATGIENNLHGEGTVKGGLYIMRPGNGGVAYQFIERNFGDWAPLEEVLGVCSNLQKTSPPIPESNDELSFDP</sequence>
<gene>
    <name evidence="1" type="ORF">O6H91_09G103600</name>
</gene>
<reference evidence="2" key="1">
    <citation type="journal article" date="2024" name="Proc. Natl. Acad. Sci. U.S.A.">
        <title>Extraordinary preservation of gene collinearity over three hundred million years revealed in homosporous lycophytes.</title>
        <authorList>
            <person name="Li C."/>
            <person name="Wickell D."/>
            <person name="Kuo L.Y."/>
            <person name="Chen X."/>
            <person name="Nie B."/>
            <person name="Liao X."/>
            <person name="Peng D."/>
            <person name="Ji J."/>
            <person name="Jenkins J."/>
            <person name="Williams M."/>
            <person name="Shu S."/>
            <person name="Plott C."/>
            <person name="Barry K."/>
            <person name="Rajasekar S."/>
            <person name="Grimwood J."/>
            <person name="Han X."/>
            <person name="Sun S."/>
            <person name="Hou Z."/>
            <person name="He W."/>
            <person name="Dai G."/>
            <person name="Sun C."/>
            <person name="Schmutz J."/>
            <person name="Leebens-Mack J.H."/>
            <person name="Li F.W."/>
            <person name="Wang L."/>
        </authorList>
    </citation>
    <scope>NUCLEOTIDE SEQUENCE [LARGE SCALE GENOMIC DNA]</scope>
    <source>
        <strain evidence="2">cv. PW_Plant_1</strain>
    </source>
</reference>
<dbReference type="EMBL" id="CM055100">
    <property type="protein sequence ID" value="KAJ7545025.1"/>
    <property type="molecule type" value="Genomic_DNA"/>
</dbReference>
<dbReference type="Proteomes" id="UP001162992">
    <property type="component" value="Chromosome 9"/>
</dbReference>
<organism evidence="1 2">
    <name type="scientific">Diphasiastrum complanatum</name>
    <name type="common">Issler's clubmoss</name>
    <name type="synonym">Lycopodium complanatum</name>
    <dbReference type="NCBI Taxonomy" id="34168"/>
    <lineage>
        <taxon>Eukaryota</taxon>
        <taxon>Viridiplantae</taxon>
        <taxon>Streptophyta</taxon>
        <taxon>Embryophyta</taxon>
        <taxon>Tracheophyta</taxon>
        <taxon>Lycopodiopsida</taxon>
        <taxon>Lycopodiales</taxon>
        <taxon>Lycopodiaceae</taxon>
        <taxon>Lycopodioideae</taxon>
        <taxon>Diphasiastrum</taxon>
    </lineage>
</organism>
<accession>A0ACC2CSK3</accession>